<dbReference type="RefSeq" id="WP_307569205.1">
    <property type="nucleotide sequence ID" value="NZ_JAUSQU010000002.1"/>
</dbReference>
<dbReference type="Proteomes" id="UP001225356">
    <property type="component" value="Unassembled WGS sequence"/>
</dbReference>
<sequence length="81" mass="9056">MNYHITYHASASSKIPGLPPEAFTTLVERLLEIGDDPLDSSPIRSEEPNFRHATFGEHGIVAFFLDRPARTVTVYDILWAG</sequence>
<evidence type="ECO:0000313" key="1">
    <source>
        <dbReference type="EMBL" id="MDP9850270.1"/>
    </source>
</evidence>
<organism evidence="1 2">
    <name type="scientific">Streptosporangium lutulentum</name>
    <dbReference type="NCBI Taxonomy" id="1461250"/>
    <lineage>
        <taxon>Bacteria</taxon>
        <taxon>Bacillati</taxon>
        <taxon>Actinomycetota</taxon>
        <taxon>Actinomycetes</taxon>
        <taxon>Streptosporangiales</taxon>
        <taxon>Streptosporangiaceae</taxon>
        <taxon>Streptosporangium</taxon>
    </lineage>
</organism>
<name>A0ABT9QU34_9ACTN</name>
<evidence type="ECO:0008006" key="3">
    <source>
        <dbReference type="Google" id="ProtNLM"/>
    </source>
</evidence>
<gene>
    <name evidence="1" type="ORF">J2853_009566</name>
</gene>
<evidence type="ECO:0000313" key="2">
    <source>
        <dbReference type="Proteomes" id="UP001225356"/>
    </source>
</evidence>
<comment type="caution">
    <text evidence="1">The sequence shown here is derived from an EMBL/GenBank/DDBJ whole genome shotgun (WGS) entry which is preliminary data.</text>
</comment>
<protein>
    <recommendedName>
        <fullName evidence="3">Type II toxin-antitoxin system RelE/ParE family toxin</fullName>
    </recommendedName>
</protein>
<accession>A0ABT9QU34</accession>
<proteinExistence type="predicted"/>
<reference evidence="1 2" key="1">
    <citation type="submission" date="2023-07" db="EMBL/GenBank/DDBJ databases">
        <title>Sequencing the genomes of 1000 actinobacteria strains.</title>
        <authorList>
            <person name="Klenk H.-P."/>
        </authorList>
    </citation>
    <scope>NUCLEOTIDE SEQUENCE [LARGE SCALE GENOMIC DNA]</scope>
    <source>
        <strain evidence="1 2">DSM 46740</strain>
    </source>
</reference>
<dbReference type="EMBL" id="JAUSQU010000002">
    <property type="protein sequence ID" value="MDP9850270.1"/>
    <property type="molecule type" value="Genomic_DNA"/>
</dbReference>
<keyword evidence="2" id="KW-1185">Reference proteome</keyword>